<dbReference type="EMBL" id="MN741022">
    <property type="protein sequence ID" value="QHU23083.1"/>
    <property type="molecule type" value="Genomic_DNA"/>
</dbReference>
<organism evidence="1">
    <name type="scientific">viral metagenome</name>
    <dbReference type="NCBI Taxonomy" id="1070528"/>
    <lineage>
        <taxon>unclassified sequences</taxon>
        <taxon>metagenomes</taxon>
        <taxon>organismal metagenomes</taxon>
    </lineage>
</organism>
<accession>A0A6C0L0L1</accession>
<dbReference type="AlphaFoldDB" id="A0A6C0L0L1"/>
<reference evidence="1" key="1">
    <citation type="journal article" date="2020" name="Nature">
        <title>Giant virus diversity and host interactions through global metagenomics.</title>
        <authorList>
            <person name="Schulz F."/>
            <person name="Roux S."/>
            <person name="Paez-Espino D."/>
            <person name="Jungbluth S."/>
            <person name="Walsh D.A."/>
            <person name="Denef V.J."/>
            <person name="McMahon K.D."/>
            <person name="Konstantinidis K.T."/>
            <person name="Eloe-Fadrosh E.A."/>
            <person name="Kyrpides N.C."/>
            <person name="Woyke T."/>
        </authorList>
    </citation>
    <scope>NUCLEOTIDE SEQUENCE</scope>
    <source>
        <strain evidence="1">GVMAG-S-ERX555907-63</strain>
    </source>
</reference>
<proteinExistence type="predicted"/>
<protein>
    <submittedName>
        <fullName evidence="1">Uncharacterized protein</fullName>
    </submittedName>
</protein>
<name>A0A6C0L0L1_9ZZZZ</name>
<evidence type="ECO:0000313" key="1">
    <source>
        <dbReference type="EMBL" id="QHU23083.1"/>
    </source>
</evidence>
<sequence>MSKLRRYNWKGYNTPVSDLETSINASNSNFVKFLELKQHVFNIIANDDYVNKEFNHSDEINIVNNHFIDFTNNIGHKQLDVKIQQDNKEQNDESFDIYKKPYIEADSHIIIDKCSNISSISKLNNIVSNIWHKSLIFSYYCANIERQWDKVENMHNPSFIALNILRQIQVEENSVKLAHYATIPNDLDELDEINEIDKLFKIFPLPEGFPILEPMLVEQPFNTCKDTLDPWLSKILDNIADKLKFSDDLWNNVYEEMLTLINFSLFVSAPILYQMYGNNIIIGTMNHKLVVFSALFNVQKNAKIKASIAIQKIWNSHSSYEHAYYYFVDEDSPNTEKKRLSLLLPPNIYYEDNEIFNVKNLLEIPEERQRLKSKFIYKKAYDTINSIEKDAFTYIENKNSINYSIKCKKNYLEFIDNQLENIKNIRIFLELDENNQYKCLNNKKNALELILSIDFSDFENNINNTLEPCCGFDNQKMFFLNFDNIKLRFKHIIERCSYKEEKLNSLAKKIRISSKDNIFPTIYLITNNQKSTVEGTITRFAYDLLSLYRGIASIRFLRGNIIIGETYKQDYNTPDFKDTKGNKVAHQFIEKLKNISQFITFVRLSKLYNPLHYKEVMDTIKNNSIFITNDSVYDVEPIDVQIFENIIKIVNPQKNTKIKISNLIQTVKSSLELSITDQTYGLMRLHWFSSQINKFLLTLDEIIE</sequence>